<evidence type="ECO:0000256" key="2">
    <source>
        <dbReference type="SAM" id="SignalP"/>
    </source>
</evidence>
<protein>
    <recommendedName>
        <fullName evidence="3">DUF4097 domain-containing protein</fullName>
    </recommendedName>
</protein>
<evidence type="ECO:0000313" key="4">
    <source>
        <dbReference type="EMBL" id="RTR29672.1"/>
    </source>
</evidence>
<feature type="chain" id="PRO_5018615740" description="DUF4097 domain-containing protein" evidence="2">
    <location>
        <begin position="24"/>
        <end position="314"/>
    </location>
</feature>
<dbReference type="EMBL" id="RXNV01000009">
    <property type="protein sequence ID" value="RTR29672.1"/>
    <property type="molecule type" value="Genomic_DNA"/>
</dbReference>
<feature type="region of interest" description="Disordered" evidence="1">
    <location>
        <begin position="267"/>
        <end position="286"/>
    </location>
</feature>
<reference evidence="4 5" key="1">
    <citation type="submission" date="2018-12" db="EMBL/GenBank/DDBJ databases">
        <authorList>
            <person name="Yu L."/>
        </authorList>
    </citation>
    <scope>NUCLEOTIDE SEQUENCE [LARGE SCALE GENOMIC DNA]</scope>
    <source>
        <strain evidence="4 5">HAW-EB5</strain>
    </source>
</reference>
<organism evidence="4 5">
    <name type="scientific">Shewanella atlantica</name>
    <dbReference type="NCBI Taxonomy" id="271099"/>
    <lineage>
        <taxon>Bacteria</taxon>
        <taxon>Pseudomonadati</taxon>
        <taxon>Pseudomonadota</taxon>
        <taxon>Gammaproteobacteria</taxon>
        <taxon>Alteromonadales</taxon>
        <taxon>Shewanellaceae</taxon>
        <taxon>Shewanella</taxon>
    </lineage>
</organism>
<comment type="caution">
    <text evidence="4">The sequence shown here is derived from an EMBL/GenBank/DDBJ whole genome shotgun (WGS) entry which is preliminary data.</text>
</comment>
<dbReference type="AlphaFoldDB" id="A0A3S0JVA7"/>
<evidence type="ECO:0000259" key="3">
    <source>
        <dbReference type="Pfam" id="PF13349"/>
    </source>
</evidence>
<dbReference type="InterPro" id="IPR025164">
    <property type="entry name" value="Toastrack_DUF4097"/>
</dbReference>
<evidence type="ECO:0000313" key="5">
    <source>
        <dbReference type="Proteomes" id="UP000282060"/>
    </source>
</evidence>
<evidence type="ECO:0000256" key="1">
    <source>
        <dbReference type="SAM" id="MobiDB-lite"/>
    </source>
</evidence>
<accession>A0A3S0JVA7</accession>
<feature type="domain" description="DUF4097" evidence="3">
    <location>
        <begin position="38"/>
        <end position="312"/>
    </location>
</feature>
<dbReference type="OrthoDB" id="6194490at2"/>
<name>A0A3S0JVA7_9GAMM</name>
<dbReference type="RefSeq" id="WP_126507088.1">
    <property type="nucleotide sequence ID" value="NZ_RXNV01000009.1"/>
</dbReference>
<dbReference type="Proteomes" id="UP000282060">
    <property type="component" value="Unassembled WGS sequence"/>
</dbReference>
<keyword evidence="2" id="KW-0732">Signal</keyword>
<proteinExistence type="predicted"/>
<sequence>MKPTRLLNYLTIPLILVANMAIAAQSIDKQLPVDENLKLNIKVLRGEVKVSSWDKDEISVKGTLDELSEGFILDKQGSLVTLEDKMPRHFNGNNKSGSDLTIMVPKNLTLDAEGLSSSYTVSSLSGVIGIDSVSGNVDASDIENEIFIHTVSGNIKTSKLTGKIKLDTISGSIKDKNSDGEISYKLVSGELTANTSAKNVSIEQISGDGKVQLKKVNELKVKTISGDITLAMSSLKSRANLDSVSGDIELKLPKNLAANFNINGGPGGKIRNNLTDDEPKKEKYSPTSYLKFQTGSADADIKISTISGSIKLSD</sequence>
<feature type="signal peptide" evidence="2">
    <location>
        <begin position="1"/>
        <end position="23"/>
    </location>
</feature>
<gene>
    <name evidence="4" type="ORF">EKG39_16505</name>
</gene>
<dbReference type="Pfam" id="PF13349">
    <property type="entry name" value="DUF4097"/>
    <property type="match status" value="1"/>
</dbReference>
<keyword evidence="5" id="KW-1185">Reference proteome</keyword>